<accession>A0A6B2QWY5</accession>
<dbReference type="Gene3D" id="3.30.420.40">
    <property type="match status" value="1"/>
</dbReference>
<protein>
    <submittedName>
        <fullName evidence="2">Uncharacterized protein</fullName>
    </submittedName>
</protein>
<dbReference type="Gene3D" id="3.30.420.150">
    <property type="entry name" value="Exopolyphosphatase. Domain 2"/>
    <property type="match status" value="1"/>
</dbReference>
<dbReference type="AlphaFoldDB" id="A0A6B2QWY5"/>
<evidence type="ECO:0000256" key="1">
    <source>
        <dbReference type="ARBA" id="ARBA00022801"/>
    </source>
</evidence>
<reference evidence="2" key="1">
    <citation type="submission" date="2020-02" db="EMBL/GenBank/DDBJ databases">
        <authorList>
            <person name="Chen W.-M."/>
        </authorList>
    </citation>
    <scope>NUCLEOTIDE SEQUENCE</scope>
    <source>
        <strain evidence="2">NBD-18</strain>
    </source>
</reference>
<comment type="caution">
    <text evidence="2">The sequence shown here is derived from an EMBL/GenBank/DDBJ whole genome shotgun (WGS) entry which is preliminary data.</text>
</comment>
<dbReference type="PANTHER" id="PTHR11782">
    <property type="entry name" value="ADENOSINE/GUANOSINE DIPHOSPHATASE"/>
    <property type="match status" value="1"/>
</dbReference>
<dbReference type="InterPro" id="IPR000407">
    <property type="entry name" value="GDA1_CD39_NTPase"/>
</dbReference>
<proteinExistence type="predicted"/>
<dbReference type="GO" id="GO:0016787">
    <property type="term" value="F:hydrolase activity"/>
    <property type="evidence" value="ECO:0007669"/>
    <property type="project" value="UniProtKB-KW"/>
</dbReference>
<dbReference type="PANTHER" id="PTHR11782:SF127">
    <property type="entry name" value="NTPASE, ISOFORM F"/>
    <property type="match status" value="1"/>
</dbReference>
<sequence>MEKFITAVIDAGSSGTRLFLFDVQPGAYPIVKKIAEVEHSTMPNGEREDGINNFVHPLAPNLEAQVVPMIVWPLLNSIRPQLYSLGVEPSQVSVHLFATAGMRYSAKMFGVQAIEHFYDRIRHGINQAGFALGEVRTIDGQREEGVWTWINLNDLERDVFRTDASPLGIVEVGGSSAQLSFPVDTDYPHKESVQIVTINGRTFNLYCKSYMGLGQDDARKAMRIKLGEASACCFPKGFRAENDFGDVLDGVGQYRLSEDGRYHFSDCHAIYEQIIKDVVMNDPMPSVDEIKIDFVGTDAIFHATRYWMVEHNPIQLAAMLIDQSLSLDMFPGIESNEFIQAQAANATYVHALLFGEQGLFKNRHQQLLSALPGKSENKGTHLTWTRGYLLQKFAFAKPDLNCPQPVA</sequence>
<organism evidence="2">
    <name type="scientific">Sheuella amnicola</name>
    <dbReference type="NCBI Taxonomy" id="2707330"/>
    <lineage>
        <taxon>Bacteria</taxon>
        <taxon>Pseudomonadati</taxon>
        <taxon>Pseudomonadota</taxon>
        <taxon>Betaproteobacteria</taxon>
        <taxon>Burkholderiales</taxon>
        <taxon>Alcaligenaceae</taxon>
        <taxon>Sheuella</taxon>
    </lineage>
</organism>
<gene>
    <name evidence="2" type="ORF">G3I67_02880</name>
</gene>
<dbReference type="CDD" id="cd24003">
    <property type="entry name" value="ASKHA_NBD_GDA1_CD39_NTPase"/>
    <property type="match status" value="1"/>
</dbReference>
<keyword evidence="1" id="KW-0378">Hydrolase</keyword>
<evidence type="ECO:0000313" key="2">
    <source>
        <dbReference type="EMBL" id="NDY82168.1"/>
    </source>
</evidence>
<dbReference type="EMBL" id="JAAGRN010000002">
    <property type="protein sequence ID" value="NDY82168.1"/>
    <property type="molecule type" value="Genomic_DNA"/>
</dbReference>
<dbReference type="Pfam" id="PF01150">
    <property type="entry name" value="GDA1_CD39"/>
    <property type="match status" value="1"/>
</dbReference>
<dbReference type="RefSeq" id="WP_163651491.1">
    <property type="nucleotide sequence ID" value="NZ_JAAGRN010000002.1"/>
</dbReference>
<name>A0A6B2QWY5_9BURK</name>